<feature type="domain" description="PB1" evidence="1">
    <location>
        <begin position="1"/>
        <end position="71"/>
    </location>
</feature>
<dbReference type="SUPFAM" id="SSF54277">
    <property type="entry name" value="CAD &amp; PB1 domains"/>
    <property type="match status" value="1"/>
</dbReference>
<organism evidence="2 3">
    <name type="scientific">Serendipita vermifera MAFF 305830</name>
    <dbReference type="NCBI Taxonomy" id="933852"/>
    <lineage>
        <taxon>Eukaryota</taxon>
        <taxon>Fungi</taxon>
        <taxon>Dikarya</taxon>
        <taxon>Basidiomycota</taxon>
        <taxon>Agaricomycotina</taxon>
        <taxon>Agaricomycetes</taxon>
        <taxon>Sebacinales</taxon>
        <taxon>Serendipitaceae</taxon>
        <taxon>Serendipita</taxon>
    </lineage>
</organism>
<proteinExistence type="predicted"/>
<dbReference type="PROSITE" id="PS51745">
    <property type="entry name" value="PB1"/>
    <property type="match status" value="1"/>
</dbReference>
<dbReference type="OrthoDB" id="9450131at2759"/>
<gene>
    <name evidence="2" type="ORF">M408DRAFT_327340</name>
</gene>
<dbReference type="STRING" id="933852.A0A0C2X103"/>
<name>A0A0C2X103_SERVB</name>
<protein>
    <recommendedName>
        <fullName evidence="1">PB1 domain-containing protein</fullName>
    </recommendedName>
</protein>
<dbReference type="InterPro" id="IPR000270">
    <property type="entry name" value="PB1_dom"/>
</dbReference>
<dbReference type="InterPro" id="IPR053793">
    <property type="entry name" value="PB1-like"/>
</dbReference>
<evidence type="ECO:0000313" key="2">
    <source>
        <dbReference type="EMBL" id="KIM31958.1"/>
    </source>
</evidence>
<dbReference type="Gene3D" id="3.10.20.90">
    <property type="entry name" value="Phosphatidylinositol 3-kinase Catalytic Subunit, Chain A, domain 1"/>
    <property type="match status" value="1"/>
</dbReference>
<reference evidence="3" key="2">
    <citation type="submission" date="2015-01" db="EMBL/GenBank/DDBJ databases">
        <title>Evolutionary Origins and Diversification of the Mycorrhizal Mutualists.</title>
        <authorList>
            <consortium name="DOE Joint Genome Institute"/>
            <consortium name="Mycorrhizal Genomics Consortium"/>
            <person name="Kohler A."/>
            <person name="Kuo A."/>
            <person name="Nagy L.G."/>
            <person name="Floudas D."/>
            <person name="Copeland A."/>
            <person name="Barry K.W."/>
            <person name="Cichocki N."/>
            <person name="Veneault-Fourrey C."/>
            <person name="LaButti K."/>
            <person name="Lindquist E.A."/>
            <person name="Lipzen A."/>
            <person name="Lundell T."/>
            <person name="Morin E."/>
            <person name="Murat C."/>
            <person name="Riley R."/>
            <person name="Ohm R."/>
            <person name="Sun H."/>
            <person name="Tunlid A."/>
            <person name="Henrissat B."/>
            <person name="Grigoriev I.V."/>
            <person name="Hibbett D.S."/>
            <person name="Martin F."/>
        </authorList>
    </citation>
    <scope>NUCLEOTIDE SEQUENCE [LARGE SCALE GENOMIC DNA]</scope>
    <source>
        <strain evidence="3">MAFF 305830</strain>
    </source>
</reference>
<sequence>MALTPDMPYEEFLDRVHSKFNKTIGEMSMKFIDEDGMKVSLRDDSDYDLAIETARDSAKGKPDGKLVVWVE</sequence>
<evidence type="ECO:0000259" key="1">
    <source>
        <dbReference type="PROSITE" id="PS51745"/>
    </source>
</evidence>
<dbReference type="Pfam" id="PF00564">
    <property type="entry name" value="PB1"/>
    <property type="match status" value="1"/>
</dbReference>
<accession>A0A0C2X103</accession>
<reference evidence="2 3" key="1">
    <citation type="submission" date="2014-04" db="EMBL/GenBank/DDBJ databases">
        <authorList>
            <consortium name="DOE Joint Genome Institute"/>
            <person name="Kuo A."/>
            <person name="Zuccaro A."/>
            <person name="Kohler A."/>
            <person name="Nagy L.G."/>
            <person name="Floudas D."/>
            <person name="Copeland A."/>
            <person name="Barry K.W."/>
            <person name="Cichocki N."/>
            <person name="Veneault-Fourrey C."/>
            <person name="LaButti K."/>
            <person name="Lindquist E.A."/>
            <person name="Lipzen A."/>
            <person name="Lundell T."/>
            <person name="Morin E."/>
            <person name="Murat C."/>
            <person name="Sun H."/>
            <person name="Tunlid A."/>
            <person name="Henrissat B."/>
            <person name="Grigoriev I.V."/>
            <person name="Hibbett D.S."/>
            <person name="Martin F."/>
            <person name="Nordberg H.P."/>
            <person name="Cantor M.N."/>
            <person name="Hua S.X."/>
        </authorList>
    </citation>
    <scope>NUCLEOTIDE SEQUENCE [LARGE SCALE GENOMIC DNA]</scope>
    <source>
        <strain evidence="2 3">MAFF 305830</strain>
    </source>
</reference>
<keyword evidence="3" id="KW-1185">Reference proteome</keyword>
<evidence type="ECO:0000313" key="3">
    <source>
        <dbReference type="Proteomes" id="UP000054097"/>
    </source>
</evidence>
<dbReference type="EMBL" id="KN824281">
    <property type="protein sequence ID" value="KIM31958.1"/>
    <property type="molecule type" value="Genomic_DNA"/>
</dbReference>
<dbReference type="AlphaFoldDB" id="A0A0C2X103"/>
<dbReference type="HOGENOM" id="CLU_2741637_0_0_1"/>
<dbReference type="Proteomes" id="UP000054097">
    <property type="component" value="Unassembled WGS sequence"/>
</dbReference>